<keyword evidence="2" id="KW-0547">Nucleotide-binding</keyword>
<dbReference type="InterPro" id="IPR016102">
    <property type="entry name" value="Succinyl-CoA_synth-like"/>
</dbReference>
<dbReference type="AlphaFoldDB" id="A0A5B9DB04"/>
<dbReference type="InterPro" id="IPR003781">
    <property type="entry name" value="CoA-bd"/>
</dbReference>
<reference evidence="5 6" key="1">
    <citation type="journal article" date="2020" name="Nature">
        <title>Isolation of an archaeon at the prokaryote-eukaryote interface.</title>
        <authorList>
            <person name="Imachi H."/>
            <person name="Nobu M.K."/>
            <person name="Nakahara N."/>
            <person name="Morono Y."/>
            <person name="Ogawara M."/>
            <person name="Takaki Y."/>
            <person name="Takano Y."/>
            <person name="Uematsu K."/>
            <person name="Ikuta T."/>
            <person name="Ito M."/>
            <person name="Matsui Y."/>
            <person name="Miyazaki M."/>
            <person name="Murata K."/>
            <person name="Saito Y."/>
            <person name="Sakai S."/>
            <person name="Song C."/>
            <person name="Tasumi E."/>
            <person name="Yamanaka Y."/>
            <person name="Yamaguchi T."/>
            <person name="Kamagata Y."/>
            <person name="Tamaki H."/>
            <person name="Takai K."/>
        </authorList>
    </citation>
    <scope>NUCLEOTIDE SEQUENCE [LARGE SCALE GENOMIC DNA]</scope>
    <source>
        <strain evidence="5 6">MK-D1</strain>
    </source>
</reference>
<dbReference type="Pfam" id="PF13380">
    <property type="entry name" value="CoA_binding_2"/>
    <property type="match status" value="1"/>
</dbReference>
<dbReference type="Gene3D" id="3.40.50.261">
    <property type="entry name" value="Succinyl-CoA synthetase domains"/>
    <property type="match status" value="2"/>
</dbReference>
<dbReference type="InterPro" id="IPR032875">
    <property type="entry name" value="Succ_CoA_lig_flav_dom"/>
</dbReference>
<dbReference type="OrthoDB" id="18103at2157"/>
<gene>
    <name evidence="5" type="ORF">DSAG12_01757</name>
</gene>
<dbReference type="SMART" id="SM00881">
    <property type="entry name" value="CoA_binding"/>
    <property type="match status" value="1"/>
</dbReference>
<evidence type="ECO:0000256" key="3">
    <source>
        <dbReference type="ARBA" id="ARBA00022840"/>
    </source>
</evidence>
<dbReference type="KEGG" id="psyt:DSAG12_01757"/>
<dbReference type="InterPro" id="IPR036291">
    <property type="entry name" value="NAD(P)-bd_dom_sf"/>
</dbReference>
<sequence>MSNDKIEEDMEFDLTPIFRPESAVVVGLSQKNPFHPGNAMFTKNLMEMEVKTYGVAPKYKTIEGHKIYNSINSLPQIPDLAILAVSSRHTLPVIKEAAEFGIKGAIIVGGGFAETGKEGKKIQDEIVKICRDNNMPFIGPNCVGVYSPPVLDTLFLPSERMTKPKSGNVAVISQSGGVLVDQFFINFAKREIGISTAVSVGNKAMINETHLIKYFEKDPKTDVIALYLEGFNHGDGRNFCINARKSKKDIVVFSGGRTSAGKSAAGSHTGALAADNSIMSGAFKQYSVINPETENELRNTLKVYSMLANPFRNYSTMSIHGDKIAILSVSGGHGVLCSDLLEKYDLSLTKFTEKQKDDIGFLLNPTASKIAGLNNPIDITGSGGNEDIVNILEYLLNQNNIEMVLILIVPQVPQLLMTLGRDIVNLGNKYKKPIVGYVPWTEKFGLIREALELNHIPCGNTIEEAVQMAAAIKLKGEGGIRKKFSHNSL</sequence>
<feature type="domain" description="CoA-binding" evidence="4">
    <location>
        <begin position="17"/>
        <end position="112"/>
    </location>
</feature>
<evidence type="ECO:0000259" key="4">
    <source>
        <dbReference type="SMART" id="SM00881"/>
    </source>
</evidence>
<dbReference type="Proteomes" id="UP000321408">
    <property type="component" value="Chromosome"/>
</dbReference>
<dbReference type="RefSeq" id="WP_147662824.1">
    <property type="nucleotide sequence ID" value="NZ_CP042905.2"/>
</dbReference>
<keyword evidence="6" id="KW-1185">Reference proteome</keyword>
<protein>
    <submittedName>
        <fullName evidence="5">CoA-binding protein</fullName>
    </submittedName>
</protein>
<name>A0A5B9DB04_9ARCH</name>
<keyword evidence="3" id="KW-0067">ATP-binding</keyword>
<dbReference type="InterPro" id="IPR051538">
    <property type="entry name" value="Acyl-CoA_Synth/Transferase"/>
</dbReference>
<dbReference type="Gene3D" id="3.40.50.720">
    <property type="entry name" value="NAD(P)-binding Rossmann-like Domain"/>
    <property type="match status" value="1"/>
</dbReference>
<dbReference type="GO" id="GO:0004775">
    <property type="term" value="F:succinate-CoA ligase (ADP-forming) activity"/>
    <property type="evidence" value="ECO:0007669"/>
    <property type="project" value="UniProtKB-EC"/>
</dbReference>
<dbReference type="SUPFAM" id="SSF52210">
    <property type="entry name" value="Succinyl-CoA synthetase domains"/>
    <property type="match status" value="2"/>
</dbReference>
<dbReference type="EMBL" id="CP042905">
    <property type="protein sequence ID" value="QEE15930.1"/>
    <property type="molecule type" value="Genomic_DNA"/>
</dbReference>
<dbReference type="GO" id="GO:0005524">
    <property type="term" value="F:ATP binding"/>
    <property type="evidence" value="ECO:0007669"/>
    <property type="project" value="UniProtKB-KW"/>
</dbReference>
<dbReference type="PANTHER" id="PTHR43334:SF2">
    <property type="entry name" value="ACETATE--COA LIGASE [ADP-FORMING]"/>
    <property type="match status" value="1"/>
</dbReference>
<organism evidence="5 6">
    <name type="scientific">Promethearchaeum syntrophicum</name>
    <dbReference type="NCBI Taxonomy" id="2594042"/>
    <lineage>
        <taxon>Archaea</taxon>
        <taxon>Promethearchaeati</taxon>
        <taxon>Promethearchaeota</taxon>
        <taxon>Promethearchaeia</taxon>
        <taxon>Promethearchaeales</taxon>
        <taxon>Promethearchaeaceae</taxon>
        <taxon>Promethearchaeum</taxon>
    </lineage>
</organism>
<reference evidence="5 6" key="2">
    <citation type="journal article" date="2024" name="Int. J. Syst. Evol. Microbiol.">
        <title>Promethearchaeum syntrophicum gen. nov., sp. nov., an anaerobic, obligately syntrophic archaeon, the first isolate of the lineage 'Asgard' archaea, and proposal of the new archaeal phylum Promethearchaeota phyl. nov. and kingdom Promethearchaeati regn. nov.</title>
        <authorList>
            <person name="Imachi H."/>
            <person name="Nobu M.K."/>
            <person name="Kato S."/>
            <person name="Takaki Y."/>
            <person name="Miyazaki M."/>
            <person name="Miyata M."/>
            <person name="Ogawara M."/>
            <person name="Saito Y."/>
            <person name="Sakai S."/>
            <person name="Tahara Y.O."/>
            <person name="Takano Y."/>
            <person name="Tasumi E."/>
            <person name="Uematsu K."/>
            <person name="Yoshimura T."/>
            <person name="Itoh T."/>
            <person name="Ohkuma M."/>
            <person name="Takai K."/>
        </authorList>
    </citation>
    <scope>NUCLEOTIDE SEQUENCE [LARGE SCALE GENOMIC DNA]</scope>
    <source>
        <strain evidence="5 6">MK-D1</strain>
    </source>
</reference>
<proteinExistence type="predicted"/>
<dbReference type="Pfam" id="PF13607">
    <property type="entry name" value="Succ_CoA_lig"/>
    <property type="match status" value="1"/>
</dbReference>
<evidence type="ECO:0000256" key="2">
    <source>
        <dbReference type="ARBA" id="ARBA00022741"/>
    </source>
</evidence>
<keyword evidence="1" id="KW-0436">Ligase</keyword>
<dbReference type="PANTHER" id="PTHR43334">
    <property type="entry name" value="ACETATE--COA LIGASE [ADP-FORMING]"/>
    <property type="match status" value="1"/>
</dbReference>
<accession>A0A5B9DB04</accession>
<evidence type="ECO:0000313" key="6">
    <source>
        <dbReference type="Proteomes" id="UP000321408"/>
    </source>
</evidence>
<evidence type="ECO:0000313" key="5">
    <source>
        <dbReference type="EMBL" id="QEE15930.1"/>
    </source>
</evidence>
<dbReference type="SUPFAM" id="SSF51735">
    <property type="entry name" value="NAD(P)-binding Rossmann-fold domains"/>
    <property type="match status" value="1"/>
</dbReference>
<dbReference type="GeneID" id="41329749"/>
<evidence type="ECO:0000256" key="1">
    <source>
        <dbReference type="ARBA" id="ARBA00022598"/>
    </source>
</evidence>